<feature type="transmembrane region" description="Helical" evidence="1">
    <location>
        <begin position="126"/>
        <end position="145"/>
    </location>
</feature>
<accession>A0A1G1W431</accession>
<reference evidence="2 3" key="1">
    <citation type="journal article" date="2016" name="Nat. Commun.">
        <title>Thousands of microbial genomes shed light on interconnected biogeochemical processes in an aquifer system.</title>
        <authorList>
            <person name="Anantharaman K."/>
            <person name="Brown C.T."/>
            <person name="Hug L.A."/>
            <person name="Sharon I."/>
            <person name="Castelle C.J."/>
            <person name="Probst A.J."/>
            <person name="Thomas B.C."/>
            <person name="Singh A."/>
            <person name="Wilkins M.J."/>
            <person name="Karaoz U."/>
            <person name="Brodie E.L."/>
            <person name="Williams K.H."/>
            <person name="Hubbard S.S."/>
            <person name="Banfield J.F."/>
        </authorList>
    </citation>
    <scope>NUCLEOTIDE SEQUENCE [LARGE SCALE GENOMIC DNA]</scope>
</reference>
<keyword evidence="1" id="KW-1133">Transmembrane helix</keyword>
<feature type="transmembrane region" description="Helical" evidence="1">
    <location>
        <begin position="252"/>
        <end position="269"/>
    </location>
</feature>
<organism evidence="2 3">
    <name type="scientific">Candidatus Chisholmbacteria bacterium RIFCSPLOWO2_01_FULL_49_14</name>
    <dbReference type="NCBI Taxonomy" id="1797593"/>
    <lineage>
        <taxon>Bacteria</taxon>
        <taxon>Candidatus Chisholmiibacteriota</taxon>
    </lineage>
</organism>
<feature type="transmembrane region" description="Helical" evidence="1">
    <location>
        <begin position="389"/>
        <end position="408"/>
    </location>
</feature>
<dbReference type="STRING" id="1797593.A3A65_04520"/>
<feature type="transmembrane region" description="Helical" evidence="1">
    <location>
        <begin position="7"/>
        <end position="30"/>
    </location>
</feature>
<comment type="caution">
    <text evidence="2">The sequence shown here is derived from an EMBL/GenBank/DDBJ whole genome shotgun (WGS) entry which is preliminary data.</text>
</comment>
<dbReference type="Pfam" id="PF09586">
    <property type="entry name" value="YfhO"/>
    <property type="match status" value="2"/>
</dbReference>
<proteinExistence type="predicted"/>
<gene>
    <name evidence="2" type="ORF">A3A65_04520</name>
</gene>
<feature type="transmembrane region" description="Helical" evidence="1">
    <location>
        <begin position="475"/>
        <end position="494"/>
    </location>
</feature>
<keyword evidence="1" id="KW-0812">Transmembrane</keyword>
<dbReference type="PANTHER" id="PTHR38454:SF1">
    <property type="entry name" value="INTEGRAL MEMBRANE PROTEIN"/>
    <property type="match status" value="1"/>
</dbReference>
<evidence type="ECO:0000313" key="2">
    <source>
        <dbReference type="EMBL" id="OGY22391.1"/>
    </source>
</evidence>
<evidence type="ECO:0008006" key="4">
    <source>
        <dbReference type="Google" id="ProtNLM"/>
    </source>
</evidence>
<feature type="transmembrane region" description="Helical" evidence="1">
    <location>
        <begin position="330"/>
        <end position="346"/>
    </location>
</feature>
<keyword evidence="1" id="KW-0472">Membrane</keyword>
<dbReference type="Proteomes" id="UP000176723">
    <property type="component" value="Unassembled WGS sequence"/>
</dbReference>
<evidence type="ECO:0000256" key="1">
    <source>
        <dbReference type="SAM" id="Phobius"/>
    </source>
</evidence>
<dbReference type="EMBL" id="MHCL01000003">
    <property type="protein sequence ID" value="OGY22391.1"/>
    <property type="molecule type" value="Genomic_DNA"/>
</dbReference>
<protein>
    <recommendedName>
        <fullName evidence="4">Membrane protein 6-pyruvoyl-tetrahydropterin synthase-related domain-containing protein</fullName>
    </recommendedName>
</protein>
<dbReference type="PANTHER" id="PTHR38454">
    <property type="entry name" value="INTEGRAL MEMBRANE PROTEIN-RELATED"/>
    <property type="match status" value="1"/>
</dbReference>
<name>A0A1G1W431_9BACT</name>
<feature type="transmembrane region" description="Helical" evidence="1">
    <location>
        <begin position="764"/>
        <end position="787"/>
    </location>
</feature>
<feature type="transmembrane region" description="Helical" evidence="1">
    <location>
        <begin position="157"/>
        <end position="179"/>
    </location>
</feature>
<feature type="transmembrane region" description="Helical" evidence="1">
    <location>
        <begin position="353"/>
        <end position="377"/>
    </location>
</feature>
<dbReference type="InterPro" id="IPR018580">
    <property type="entry name" value="Uncharacterised_YfhO"/>
</dbReference>
<feature type="transmembrane region" description="Helical" evidence="1">
    <location>
        <begin position="451"/>
        <end position="468"/>
    </location>
</feature>
<evidence type="ECO:0000313" key="3">
    <source>
        <dbReference type="Proteomes" id="UP000176723"/>
    </source>
</evidence>
<feature type="transmembrane region" description="Helical" evidence="1">
    <location>
        <begin position="222"/>
        <end position="240"/>
    </location>
</feature>
<dbReference type="AlphaFoldDB" id="A0A1G1W431"/>
<sequence>MHLVKRSLPVLTFIVFIVLFFHKTVIWGLIPAPFDLLVAWFHPYTSGGWVGGGNFLVFKGGHFASDAFRQIYLWRELVISSLRVGELPLWNPYAFSGTPLLANLQSAVFYPFNLIFLLISDFSVAWTLYIVSAVLFGAIFMFVFLKSLKLGNTSAMVGAIAFASSGYVIVWLEWGIIVHELIWLPVSLFAVKRWWESGKLRFLFLLAGSVSSTIFAGYAQGAAYNLLILVSWIALLAIGAPKENRLKKVAPLLMAFLISLGMSAIQWIPTSELYFHSAMRGQVSQTLSKEAALPIAQIVTLLAPDYFGNRVTDDYWGKDIGNADYMDADLFLGIGTVILAAGAIASRRRRKEAAWLISLMIMGFLLGTKTPITAFIADLNIPVVSTGGAAEAMLISLFALCCLAALFLEDILREKPVRLKPLMTIAVIMLILFGVTFFLNPEKAEIARKSLRLPVTALVISGFVLLLYRGRKISGGFVGVAFIVIIAVELLLHAEKILPFSSADFVYPKHVLIEELKTKAGLNRVDGFWENEFVTNLPTAYRLYSAEGYDPLYLRRYGELVAASDRGSLQRLIPRSDADITMNNETNRNRLLDLTSIKYINAKVTDPSQTWEEEPLKYDPSRFTLVWQQGKFKIYENLQALPRVRLFEDWRVIRDDEQIIERLYSIDFNPHQQLILEQDPGISVSEATNQSQASILRYLPNGVEVNTQNQNPSILLLTDSFYPGWKAEVDGEAVPILRANYAFRGVVVPAGEHHVLFTYRPASFIWGASISAVSLCVLLALGFTLAVKSRRRPDVLS</sequence>
<feature type="transmembrane region" description="Helical" evidence="1">
    <location>
        <begin position="420"/>
        <end position="439"/>
    </location>
</feature>